<dbReference type="PANTHER" id="PTHR31223:SF70">
    <property type="entry name" value="LOG FAMILY PROTEIN YJL055W"/>
    <property type="match status" value="1"/>
</dbReference>
<dbReference type="EMBL" id="BJFL01000005">
    <property type="protein sequence ID" value="GDY29976.1"/>
    <property type="molecule type" value="Genomic_DNA"/>
</dbReference>
<name>A0A4D4J644_9PSEU</name>
<comment type="similarity">
    <text evidence="1 2">Belongs to the LOG family.</text>
</comment>
<dbReference type="AlphaFoldDB" id="A0A4D4J644"/>
<comment type="catalytic activity">
    <reaction evidence="2">
        <text>9-ribosyl-trans-zeatin 5'-phosphate + H2O = trans-zeatin + D-ribose 5-phosphate</text>
        <dbReference type="Rhea" id="RHEA:48564"/>
        <dbReference type="ChEBI" id="CHEBI:15377"/>
        <dbReference type="ChEBI" id="CHEBI:16522"/>
        <dbReference type="ChEBI" id="CHEBI:78346"/>
        <dbReference type="ChEBI" id="CHEBI:87947"/>
        <dbReference type="EC" id="3.2.2.n1"/>
    </reaction>
</comment>
<dbReference type="GO" id="GO:0102682">
    <property type="term" value="F:cytokinin riboside 5'-monophosphate phosphoribohydrolase activity"/>
    <property type="evidence" value="ECO:0007669"/>
    <property type="project" value="RHEA"/>
</dbReference>
<keyword evidence="2 3" id="KW-0378">Hydrolase</keyword>
<protein>
    <recommendedName>
        <fullName evidence="2">Cytokinin riboside 5'-monophosphate phosphoribohydrolase</fullName>
        <ecNumber evidence="2">3.2.2.n1</ecNumber>
    </recommendedName>
</protein>
<organism evidence="3 4">
    <name type="scientific">Gandjariella thermophila</name>
    <dbReference type="NCBI Taxonomy" id="1931992"/>
    <lineage>
        <taxon>Bacteria</taxon>
        <taxon>Bacillati</taxon>
        <taxon>Actinomycetota</taxon>
        <taxon>Actinomycetes</taxon>
        <taxon>Pseudonocardiales</taxon>
        <taxon>Pseudonocardiaceae</taxon>
        <taxon>Gandjariella</taxon>
    </lineage>
</organism>
<comment type="catalytic activity">
    <reaction evidence="2">
        <text>N(6)-(dimethylallyl)adenosine 5'-phosphate + H2O = N(6)-dimethylallyladenine + D-ribose 5-phosphate</text>
        <dbReference type="Rhea" id="RHEA:48560"/>
        <dbReference type="ChEBI" id="CHEBI:15377"/>
        <dbReference type="ChEBI" id="CHEBI:17660"/>
        <dbReference type="ChEBI" id="CHEBI:57526"/>
        <dbReference type="ChEBI" id="CHEBI:78346"/>
        <dbReference type="EC" id="3.2.2.n1"/>
    </reaction>
</comment>
<dbReference type="Gene3D" id="3.40.50.450">
    <property type="match status" value="1"/>
</dbReference>
<dbReference type="SUPFAM" id="SSF102405">
    <property type="entry name" value="MCP/YpsA-like"/>
    <property type="match status" value="1"/>
</dbReference>
<proteinExistence type="inferred from homology"/>
<dbReference type="EC" id="3.2.2.n1" evidence="2"/>
<evidence type="ECO:0000256" key="2">
    <source>
        <dbReference type="RuleBase" id="RU363015"/>
    </source>
</evidence>
<sequence>MTAGSSIGGSPGDEYGIPGRVRGQAAGTYAVCVYCGSFATVPRQYLDLAEAVGKGIAERGWSLVWGGGRTSMMGALARAVRENGGRTVGVIPRALVAPEIADRDADELLVVETMRERKELMDAHASAFLALPGGLGTCEELFEMWTSRYLRMHDRPVVLLDVEGHWSGLLAWVRELRDRGFASDASLAALTVVSEVDAALDACAPRS</sequence>
<dbReference type="PANTHER" id="PTHR31223">
    <property type="entry name" value="LOG FAMILY PROTEIN YJL055W"/>
    <property type="match status" value="1"/>
</dbReference>
<dbReference type="NCBIfam" id="TIGR00730">
    <property type="entry name" value="Rossman fold protein, TIGR00730 family"/>
    <property type="match status" value="1"/>
</dbReference>
<dbReference type="Proteomes" id="UP000298860">
    <property type="component" value="Unassembled WGS sequence"/>
</dbReference>
<evidence type="ECO:0000313" key="3">
    <source>
        <dbReference type="EMBL" id="GDY29976.1"/>
    </source>
</evidence>
<comment type="caution">
    <text evidence="3">The sequence shown here is derived from an EMBL/GenBank/DDBJ whole genome shotgun (WGS) entry which is preliminary data.</text>
</comment>
<dbReference type="GO" id="GO:0005829">
    <property type="term" value="C:cytosol"/>
    <property type="evidence" value="ECO:0007669"/>
    <property type="project" value="TreeGrafter"/>
</dbReference>
<evidence type="ECO:0000313" key="4">
    <source>
        <dbReference type="Proteomes" id="UP000298860"/>
    </source>
</evidence>
<dbReference type="InterPro" id="IPR005269">
    <property type="entry name" value="LOG"/>
</dbReference>
<evidence type="ECO:0000256" key="1">
    <source>
        <dbReference type="ARBA" id="ARBA00006763"/>
    </source>
</evidence>
<accession>A0A4D4J644</accession>
<dbReference type="GO" id="GO:0009691">
    <property type="term" value="P:cytokinin biosynthetic process"/>
    <property type="evidence" value="ECO:0007669"/>
    <property type="project" value="UniProtKB-UniRule"/>
</dbReference>
<gene>
    <name evidence="3" type="ORF">GTS_16090</name>
</gene>
<dbReference type="Pfam" id="PF03641">
    <property type="entry name" value="Lysine_decarbox"/>
    <property type="match status" value="1"/>
</dbReference>
<keyword evidence="2" id="KW-0203">Cytokinin biosynthesis</keyword>
<dbReference type="InterPro" id="IPR031100">
    <property type="entry name" value="LOG_fam"/>
</dbReference>
<keyword evidence="4" id="KW-1185">Reference proteome</keyword>
<reference evidence="4" key="1">
    <citation type="submission" date="2019-04" db="EMBL/GenBank/DDBJ databases">
        <title>Draft genome sequence of Pseudonocardiaceae bacterium SL3-2-4.</title>
        <authorList>
            <person name="Ningsih F."/>
            <person name="Yokota A."/>
            <person name="Sakai Y."/>
            <person name="Nanatani K."/>
            <person name="Yabe S."/>
            <person name="Oetari A."/>
            <person name="Sjamsuridzal W."/>
        </authorList>
    </citation>
    <scope>NUCLEOTIDE SEQUENCE [LARGE SCALE GENOMIC DNA]</scope>
    <source>
        <strain evidence="4">SL3-2-4</strain>
    </source>
</reference>